<gene>
    <name evidence="2" type="ORF">DES40_1700</name>
</gene>
<dbReference type="AlphaFoldDB" id="A0A420WD96"/>
<protein>
    <submittedName>
        <fullName evidence="2">Uncharacterized protein</fullName>
    </submittedName>
</protein>
<evidence type="ECO:0000313" key="2">
    <source>
        <dbReference type="EMBL" id="RKQ68925.1"/>
    </source>
</evidence>
<proteinExistence type="predicted"/>
<evidence type="ECO:0000256" key="1">
    <source>
        <dbReference type="SAM" id="MobiDB-lite"/>
    </source>
</evidence>
<keyword evidence="3" id="KW-1185">Reference proteome</keyword>
<sequence length="61" mass="6712">MSLGNWEDVPPRLNPKSEDLPTRRQRAWSGCPKRMEEPAGSAPMTTQLKPSPCTLAGYNGV</sequence>
<dbReference type="EMBL" id="RBII01000002">
    <property type="protein sequence ID" value="RKQ68925.1"/>
    <property type="molecule type" value="Genomic_DNA"/>
</dbReference>
<dbReference type="Proteomes" id="UP000282211">
    <property type="component" value="Unassembled WGS sequence"/>
</dbReference>
<reference evidence="2 3" key="1">
    <citation type="submission" date="2018-10" db="EMBL/GenBank/DDBJ databases">
        <title>Genomic Encyclopedia of Type Strains, Phase IV (KMG-IV): sequencing the most valuable type-strain genomes for metagenomic binning, comparative biology and taxonomic classification.</title>
        <authorList>
            <person name="Goeker M."/>
        </authorList>
    </citation>
    <scope>NUCLEOTIDE SEQUENCE [LARGE SCALE GENOMIC DNA]</scope>
    <source>
        <strain evidence="2 3">DSM 22008</strain>
    </source>
</reference>
<dbReference type="InParanoid" id="A0A420WD96"/>
<organism evidence="2 3">
    <name type="scientific">Litorimonas taeanensis</name>
    <dbReference type="NCBI Taxonomy" id="568099"/>
    <lineage>
        <taxon>Bacteria</taxon>
        <taxon>Pseudomonadati</taxon>
        <taxon>Pseudomonadota</taxon>
        <taxon>Alphaproteobacteria</taxon>
        <taxon>Maricaulales</taxon>
        <taxon>Robiginitomaculaceae</taxon>
    </lineage>
</organism>
<evidence type="ECO:0000313" key="3">
    <source>
        <dbReference type="Proteomes" id="UP000282211"/>
    </source>
</evidence>
<feature type="region of interest" description="Disordered" evidence="1">
    <location>
        <begin position="1"/>
        <end position="61"/>
    </location>
</feature>
<name>A0A420WD96_9PROT</name>
<accession>A0A420WD96</accession>
<comment type="caution">
    <text evidence="2">The sequence shown here is derived from an EMBL/GenBank/DDBJ whole genome shotgun (WGS) entry which is preliminary data.</text>
</comment>